<keyword evidence="3" id="KW-1185">Reference proteome</keyword>
<dbReference type="InterPro" id="IPR029063">
    <property type="entry name" value="SAM-dependent_MTases_sf"/>
</dbReference>
<comment type="caution">
    <text evidence="2">The sequence shown here is derived from an EMBL/GenBank/DDBJ whole genome shotgun (WGS) entry which is preliminary data.</text>
</comment>
<dbReference type="EMBL" id="BMUT01000003">
    <property type="protein sequence ID" value="GGX73762.1"/>
    <property type="molecule type" value="Genomic_DNA"/>
</dbReference>
<gene>
    <name evidence="2" type="ORF">GCM10010324_18820</name>
</gene>
<dbReference type="Gene3D" id="3.40.50.150">
    <property type="entry name" value="Vaccinia Virus protein VP39"/>
    <property type="match status" value="2"/>
</dbReference>
<proteinExistence type="predicted"/>
<name>A0ABQ2Y906_9ACTN</name>
<protein>
    <recommendedName>
        <fullName evidence="1">Methyltransferase domain-containing protein</fullName>
    </recommendedName>
</protein>
<sequence>MGNSSSNALLEDAEILHNYTPVGCGTGSLLRQARSRFPGSALTGIDPAPSMVRTARVRAAETFWKDQQLGLREIERVLRTTGCVVIADHFATGWLRPFFAAVRKRDRMHTRREVDVMLRAGGLTPTDWRIAHTVPAFLLGRPRRHTNAPSPLPLAAVITALKL</sequence>
<accession>A0ABQ2Y906</accession>
<dbReference type="Pfam" id="PF13649">
    <property type="entry name" value="Methyltransf_25"/>
    <property type="match status" value="1"/>
</dbReference>
<dbReference type="InterPro" id="IPR041698">
    <property type="entry name" value="Methyltransf_25"/>
</dbReference>
<reference evidence="3" key="1">
    <citation type="journal article" date="2019" name="Int. J. Syst. Evol. Microbiol.">
        <title>The Global Catalogue of Microorganisms (GCM) 10K type strain sequencing project: providing services to taxonomists for standard genome sequencing and annotation.</title>
        <authorList>
            <consortium name="The Broad Institute Genomics Platform"/>
            <consortium name="The Broad Institute Genome Sequencing Center for Infectious Disease"/>
            <person name="Wu L."/>
            <person name="Ma J."/>
        </authorList>
    </citation>
    <scope>NUCLEOTIDE SEQUENCE [LARGE SCALE GENOMIC DNA]</scope>
    <source>
        <strain evidence="3">JCM 4586</strain>
    </source>
</reference>
<dbReference type="SUPFAM" id="SSF53335">
    <property type="entry name" value="S-adenosyl-L-methionine-dependent methyltransferases"/>
    <property type="match status" value="1"/>
</dbReference>
<dbReference type="RefSeq" id="WP_190021174.1">
    <property type="nucleotide sequence ID" value="NZ_BMUT01000003.1"/>
</dbReference>
<evidence type="ECO:0000313" key="3">
    <source>
        <dbReference type="Proteomes" id="UP000659223"/>
    </source>
</evidence>
<dbReference type="Proteomes" id="UP000659223">
    <property type="component" value="Unassembled WGS sequence"/>
</dbReference>
<organism evidence="2 3">
    <name type="scientific">Streptomyces hiroshimensis</name>
    <dbReference type="NCBI Taxonomy" id="66424"/>
    <lineage>
        <taxon>Bacteria</taxon>
        <taxon>Bacillati</taxon>
        <taxon>Actinomycetota</taxon>
        <taxon>Actinomycetes</taxon>
        <taxon>Kitasatosporales</taxon>
        <taxon>Streptomycetaceae</taxon>
        <taxon>Streptomyces</taxon>
    </lineage>
</organism>
<feature type="domain" description="Methyltransferase" evidence="1">
    <location>
        <begin position="22"/>
        <end position="61"/>
    </location>
</feature>
<evidence type="ECO:0000313" key="2">
    <source>
        <dbReference type="EMBL" id="GGX73762.1"/>
    </source>
</evidence>
<evidence type="ECO:0000259" key="1">
    <source>
        <dbReference type="Pfam" id="PF13649"/>
    </source>
</evidence>